<dbReference type="Pfam" id="PF14223">
    <property type="entry name" value="Retrotran_gag_2"/>
    <property type="match status" value="1"/>
</dbReference>
<gene>
    <name evidence="2" type="ORF">COLO4_33905</name>
</gene>
<feature type="compositionally biased region" description="Polar residues" evidence="1">
    <location>
        <begin position="21"/>
        <end position="34"/>
    </location>
</feature>
<accession>A0A1R3GQ62</accession>
<reference evidence="3" key="1">
    <citation type="submission" date="2013-09" db="EMBL/GenBank/DDBJ databases">
        <title>Corchorus olitorius genome sequencing.</title>
        <authorList>
            <person name="Alam M."/>
            <person name="Haque M.S."/>
            <person name="Islam M.S."/>
            <person name="Emdad E.M."/>
            <person name="Islam M.M."/>
            <person name="Ahmed B."/>
            <person name="Halim A."/>
            <person name="Hossen Q.M.M."/>
            <person name="Hossain M.Z."/>
            <person name="Ahmed R."/>
            <person name="Khan M.M."/>
            <person name="Islam R."/>
            <person name="Rashid M.M."/>
            <person name="Khan S.A."/>
            <person name="Rahman M.S."/>
            <person name="Alam M."/>
            <person name="Yahiya A.S."/>
            <person name="Khan M.S."/>
            <person name="Azam M.S."/>
            <person name="Haque T."/>
            <person name="Lashkar M.Z.H."/>
            <person name="Akhand A.I."/>
            <person name="Morshed G."/>
            <person name="Roy S."/>
            <person name="Uddin K.S."/>
            <person name="Rabeya T."/>
            <person name="Hossain A.S."/>
            <person name="Chowdhury A."/>
            <person name="Snigdha A.R."/>
            <person name="Mortoza M.S."/>
            <person name="Matin S.A."/>
            <person name="Hoque S.M.E."/>
            <person name="Islam M.K."/>
            <person name="Roy D.K."/>
            <person name="Haider R."/>
            <person name="Moosa M.M."/>
            <person name="Elias S.M."/>
            <person name="Hasan A.M."/>
            <person name="Jahan S."/>
            <person name="Shafiuddin M."/>
            <person name="Mahmood N."/>
            <person name="Shommy N.S."/>
        </authorList>
    </citation>
    <scope>NUCLEOTIDE SEQUENCE [LARGE SCALE GENOMIC DNA]</scope>
    <source>
        <strain evidence="3">cv. O-4</strain>
    </source>
</reference>
<keyword evidence="3" id="KW-1185">Reference proteome</keyword>
<dbReference type="PANTHER" id="PTHR47481:SF10">
    <property type="entry name" value="COPIA-LIKE POLYPROTEIN_RETROTRANSPOSON"/>
    <property type="match status" value="1"/>
</dbReference>
<proteinExistence type="predicted"/>
<sequence length="369" mass="41302">MGLIKSQDILGFLDGSITMTTRIHSPDGDTTNGTPPKENPKLDTAAKVWKALADSYASSTQEHEFALEQKLHRHHHDRFSSMNEYIRVFKKICEEFAAIGKPLQDKDKVFTLLTGLGKDYEAFMTTMLKPPCPTFYEFRLHLKSHEIIRSMNTDLVISKSNNQVFLAQRHGRGGFRGRGSSRGGRYNSSFTSKGQDFLILICSKPRHTKVGCYQRFNHSYQSSELPQQFAALSLVEKQDYAWYPYTGATSHMTSDPGELDTASPYHGPEKSRFSSSRYFWIASKFFVTSSFSAATWPVATRSSLPQNAMQPQTNALPQASFLPLQTATLPQNTALQQSDVLPHPQITALLPQPQINASLPQSQINASLS</sequence>
<organism evidence="2 3">
    <name type="scientific">Corchorus olitorius</name>
    <dbReference type="NCBI Taxonomy" id="93759"/>
    <lineage>
        <taxon>Eukaryota</taxon>
        <taxon>Viridiplantae</taxon>
        <taxon>Streptophyta</taxon>
        <taxon>Embryophyta</taxon>
        <taxon>Tracheophyta</taxon>
        <taxon>Spermatophyta</taxon>
        <taxon>Magnoliopsida</taxon>
        <taxon>eudicotyledons</taxon>
        <taxon>Gunneridae</taxon>
        <taxon>Pentapetalae</taxon>
        <taxon>rosids</taxon>
        <taxon>malvids</taxon>
        <taxon>Malvales</taxon>
        <taxon>Malvaceae</taxon>
        <taxon>Grewioideae</taxon>
        <taxon>Apeibeae</taxon>
        <taxon>Corchorus</taxon>
    </lineage>
</organism>
<protein>
    <submittedName>
        <fullName evidence="2">Uncharacterized protein</fullName>
    </submittedName>
</protein>
<dbReference type="STRING" id="93759.A0A1R3GQ62"/>
<comment type="caution">
    <text evidence="2">The sequence shown here is derived from an EMBL/GenBank/DDBJ whole genome shotgun (WGS) entry which is preliminary data.</text>
</comment>
<feature type="region of interest" description="Disordered" evidence="1">
    <location>
        <begin position="21"/>
        <end position="40"/>
    </location>
</feature>
<dbReference type="PANTHER" id="PTHR47481">
    <property type="match status" value="1"/>
</dbReference>
<evidence type="ECO:0000256" key="1">
    <source>
        <dbReference type="SAM" id="MobiDB-lite"/>
    </source>
</evidence>
<dbReference type="AlphaFoldDB" id="A0A1R3GQ62"/>
<name>A0A1R3GQ62_9ROSI</name>
<dbReference type="OrthoDB" id="1845088at2759"/>
<evidence type="ECO:0000313" key="2">
    <source>
        <dbReference type="EMBL" id="OMO60201.1"/>
    </source>
</evidence>
<evidence type="ECO:0000313" key="3">
    <source>
        <dbReference type="Proteomes" id="UP000187203"/>
    </source>
</evidence>
<dbReference type="EMBL" id="AWUE01021940">
    <property type="protein sequence ID" value="OMO60201.1"/>
    <property type="molecule type" value="Genomic_DNA"/>
</dbReference>
<dbReference type="Proteomes" id="UP000187203">
    <property type="component" value="Unassembled WGS sequence"/>
</dbReference>